<dbReference type="WBParaSite" id="NBR_0001486601-mRNA-1">
    <property type="protein sequence ID" value="NBR_0001486601-mRNA-1"/>
    <property type="gene ID" value="NBR_0001486601"/>
</dbReference>
<reference evidence="4" key="1">
    <citation type="submission" date="2017-02" db="UniProtKB">
        <authorList>
            <consortium name="WormBaseParasite"/>
        </authorList>
    </citation>
    <scope>IDENTIFICATION</scope>
</reference>
<evidence type="ECO:0000313" key="4">
    <source>
        <dbReference type="WBParaSite" id="NBR_0001486601-mRNA-1"/>
    </source>
</evidence>
<gene>
    <name evidence="2" type="ORF">NBR_LOCUS14867</name>
</gene>
<dbReference type="Proteomes" id="UP000271162">
    <property type="component" value="Unassembled WGS sequence"/>
</dbReference>
<keyword evidence="3" id="KW-1185">Reference proteome</keyword>
<protein>
    <submittedName>
        <fullName evidence="2 4">Uncharacterized protein</fullName>
    </submittedName>
</protein>
<accession>A0A0N4YDY3</accession>
<feature type="region of interest" description="Disordered" evidence="1">
    <location>
        <begin position="1"/>
        <end position="54"/>
    </location>
</feature>
<dbReference type="EMBL" id="UYSL01021516">
    <property type="protein sequence ID" value="VDL78461.1"/>
    <property type="molecule type" value="Genomic_DNA"/>
</dbReference>
<proteinExistence type="predicted"/>
<feature type="compositionally biased region" description="Polar residues" evidence="1">
    <location>
        <begin position="1"/>
        <end position="11"/>
    </location>
</feature>
<name>A0A0N4YDY3_NIPBR</name>
<feature type="compositionally biased region" description="Basic and acidic residues" evidence="1">
    <location>
        <begin position="31"/>
        <end position="49"/>
    </location>
</feature>
<dbReference type="AlphaFoldDB" id="A0A0N4YDY3"/>
<evidence type="ECO:0000313" key="3">
    <source>
        <dbReference type="Proteomes" id="UP000271162"/>
    </source>
</evidence>
<evidence type="ECO:0000256" key="1">
    <source>
        <dbReference type="SAM" id="MobiDB-lite"/>
    </source>
</evidence>
<evidence type="ECO:0000313" key="2">
    <source>
        <dbReference type="EMBL" id="VDL78461.1"/>
    </source>
</evidence>
<organism evidence="4">
    <name type="scientific">Nippostrongylus brasiliensis</name>
    <name type="common">Rat hookworm</name>
    <dbReference type="NCBI Taxonomy" id="27835"/>
    <lineage>
        <taxon>Eukaryota</taxon>
        <taxon>Metazoa</taxon>
        <taxon>Ecdysozoa</taxon>
        <taxon>Nematoda</taxon>
        <taxon>Chromadorea</taxon>
        <taxon>Rhabditida</taxon>
        <taxon>Rhabditina</taxon>
        <taxon>Rhabditomorpha</taxon>
        <taxon>Strongyloidea</taxon>
        <taxon>Heligmosomidae</taxon>
        <taxon>Nippostrongylus</taxon>
    </lineage>
</organism>
<sequence length="78" mass="8701">MLQTENSQPSQAALARGAVQEEEADALRNLTEAEARPDQKEEGLKSLDDVHDENDVDTVPDRIIRIDAVWTQGDAREE</sequence>
<reference evidence="2 3" key="2">
    <citation type="submission" date="2018-11" db="EMBL/GenBank/DDBJ databases">
        <authorList>
            <consortium name="Pathogen Informatics"/>
        </authorList>
    </citation>
    <scope>NUCLEOTIDE SEQUENCE [LARGE SCALE GENOMIC DNA]</scope>
</reference>